<feature type="compositionally biased region" description="Basic and acidic residues" evidence="1">
    <location>
        <begin position="153"/>
        <end position="162"/>
    </location>
</feature>
<feature type="compositionally biased region" description="Low complexity" evidence="1">
    <location>
        <begin position="63"/>
        <end position="77"/>
    </location>
</feature>
<accession>A0AAX6H6B6</accession>
<dbReference type="Proteomes" id="UP001140949">
    <property type="component" value="Unassembled WGS sequence"/>
</dbReference>
<dbReference type="Gene3D" id="3.40.50.2000">
    <property type="entry name" value="Glycogen Phosphorylase B"/>
    <property type="match status" value="1"/>
</dbReference>
<keyword evidence="3" id="KW-1185">Reference proteome</keyword>
<proteinExistence type="predicted"/>
<dbReference type="SUPFAM" id="SSF53756">
    <property type="entry name" value="UDP-Glycosyltransferase/glycogen phosphorylase"/>
    <property type="match status" value="1"/>
</dbReference>
<gene>
    <name evidence="2" type="ORF">M6B38_328185</name>
</gene>
<reference evidence="2" key="1">
    <citation type="journal article" date="2023" name="GigaByte">
        <title>Genome assembly of the bearded iris, Iris pallida Lam.</title>
        <authorList>
            <person name="Bruccoleri R.E."/>
            <person name="Oakeley E.J."/>
            <person name="Faust A.M.E."/>
            <person name="Altorfer M."/>
            <person name="Dessus-Babus S."/>
            <person name="Burckhardt D."/>
            <person name="Oertli M."/>
            <person name="Naumann U."/>
            <person name="Petersen F."/>
            <person name="Wong J."/>
        </authorList>
    </citation>
    <scope>NUCLEOTIDE SEQUENCE</scope>
    <source>
        <strain evidence="2">GSM-AAB239-AS_SAM_17_03QT</strain>
    </source>
</reference>
<organism evidence="2 3">
    <name type="scientific">Iris pallida</name>
    <name type="common">Sweet iris</name>
    <dbReference type="NCBI Taxonomy" id="29817"/>
    <lineage>
        <taxon>Eukaryota</taxon>
        <taxon>Viridiplantae</taxon>
        <taxon>Streptophyta</taxon>
        <taxon>Embryophyta</taxon>
        <taxon>Tracheophyta</taxon>
        <taxon>Spermatophyta</taxon>
        <taxon>Magnoliopsida</taxon>
        <taxon>Liliopsida</taxon>
        <taxon>Asparagales</taxon>
        <taxon>Iridaceae</taxon>
        <taxon>Iridoideae</taxon>
        <taxon>Irideae</taxon>
        <taxon>Iris</taxon>
    </lineage>
</organism>
<dbReference type="AlphaFoldDB" id="A0AAX6H6B6"/>
<evidence type="ECO:0000313" key="3">
    <source>
        <dbReference type="Proteomes" id="UP001140949"/>
    </source>
</evidence>
<dbReference type="EMBL" id="JANAVB010012198">
    <property type="protein sequence ID" value="KAJ6836363.1"/>
    <property type="molecule type" value="Genomic_DNA"/>
</dbReference>
<feature type="compositionally biased region" description="Basic and acidic residues" evidence="1">
    <location>
        <begin position="244"/>
        <end position="265"/>
    </location>
</feature>
<evidence type="ECO:0000313" key="2">
    <source>
        <dbReference type="EMBL" id="KAJ6836363.1"/>
    </source>
</evidence>
<reference evidence="2" key="2">
    <citation type="submission" date="2023-04" db="EMBL/GenBank/DDBJ databases">
        <authorList>
            <person name="Bruccoleri R.E."/>
            <person name="Oakeley E.J."/>
            <person name="Faust A.-M."/>
            <person name="Dessus-Babus S."/>
            <person name="Altorfer M."/>
            <person name="Burckhardt D."/>
            <person name="Oertli M."/>
            <person name="Naumann U."/>
            <person name="Petersen F."/>
            <person name="Wong J."/>
        </authorList>
    </citation>
    <scope>NUCLEOTIDE SEQUENCE</scope>
    <source>
        <strain evidence="2">GSM-AAB239-AS_SAM_17_03QT</strain>
        <tissue evidence="2">Leaf</tissue>
    </source>
</reference>
<comment type="caution">
    <text evidence="2">The sequence shown here is derived from an EMBL/GenBank/DDBJ whole genome shotgun (WGS) entry which is preliminary data.</text>
</comment>
<feature type="compositionally biased region" description="Low complexity" evidence="1">
    <location>
        <begin position="42"/>
        <end position="55"/>
    </location>
</feature>
<name>A0AAX6H6B6_IRIPA</name>
<evidence type="ECO:0000256" key="1">
    <source>
        <dbReference type="SAM" id="MobiDB-lite"/>
    </source>
</evidence>
<feature type="region of interest" description="Disordered" evidence="1">
    <location>
        <begin position="132"/>
        <end position="163"/>
    </location>
</feature>
<feature type="region of interest" description="Disordered" evidence="1">
    <location>
        <begin position="244"/>
        <end position="273"/>
    </location>
</feature>
<dbReference type="PANTHER" id="PTHR48045">
    <property type="entry name" value="UDP-GLYCOSYLTRANSFERASE 72B1"/>
    <property type="match status" value="1"/>
</dbReference>
<feature type="region of interest" description="Disordered" evidence="1">
    <location>
        <begin position="33"/>
        <end position="115"/>
    </location>
</feature>
<dbReference type="PANTHER" id="PTHR48045:SF37">
    <property type="entry name" value="UDP-GLYCOSYLTRANSFERASE 92A1-LIKE"/>
    <property type="match status" value="1"/>
</dbReference>
<protein>
    <submittedName>
        <fullName evidence="2">Uncharacterized protein</fullName>
    </submittedName>
</protein>
<sequence>MPPNSINGFGKPNPFPNATKLYRLTSDHHIYHSPLSLPTHQSPSSRWPSSSRSATPPSPHAPQHPAQHPKPTVLQRPPSKKRPPQVPPLPRHRLRPPARRREYRLAPPPLHHPHLRLLRVPPAPLRPLPLRAHPGKQWPTAPPNYSRRLPGMDGRRPQEPRHTARQLRHVRGLRDRGLHVPLAPPAACCSTSRLAGIQRPGLSRDFQAADEPDVQLHACCRWQRPLVEVLPATDHAVAAFGRDRVQHGQGGRDRGAEAAETERRRAQGLPRGPFASAGVELLTRPKRTQVWSRGGLHREVVGLPRVRLGGLRVVRVTEHSFGQPDDEPGGQARVERPPVRVGGQAAPRVRSELGVPARVAASGVRRENESERERDSDLAMGAAARDTVGRFHRCVPEPLQMELGAGELEQGVCIIGWPLASEQFYNSKMVEEELRVGTEFTRGTEEEVRSEAVEAAVRLVIVGDEGRKMKERAGKYRRMIREAMREDGEVSGSSIRSVDELIEMAMSSSRSRSVQ</sequence>